<feature type="domain" description="TauD/TfdA-like" evidence="3">
    <location>
        <begin position="37"/>
        <end position="312"/>
    </location>
</feature>
<reference evidence="4 5" key="1">
    <citation type="submission" date="2019-10" db="EMBL/GenBank/DDBJ databases">
        <title>New genus of Silvanigrellaceae.</title>
        <authorList>
            <person name="Pitt A."/>
            <person name="Hahn M.W."/>
        </authorList>
    </citation>
    <scope>NUCLEOTIDE SEQUENCE [LARGE SCALE GENOMIC DNA]</scope>
    <source>
        <strain evidence="4 5">33A1-SZDP</strain>
    </source>
</reference>
<sequence>MNNHYNVQPLVGGASHVFLVTANNSEASIAGFFRNRNIDEILAEKGALLFRGFPIKEDQDFSRLVSFLAQEELTYQERSTQRKKTAKGVYTSTEYPAAKTIANHSENAFQSVVPGKILFYAHQAALKGGETPIADNAKVLALIDEYIVDSFRQKGIRYLRNFDGGFDLSWQEAFQTESKAEVESYCKKNVIDYEWLSDSHLRTSQYRSATRKHPLTGKEMWFNQLHLFHITNLELPIRQALLASLGRDLLPRHVVYGTGEEIPDEVVDHIRKVLVQAELVFPWQTGDVLIADNILVSHGRKPFEGERSIRVALIDPVYPSAEENAYANR</sequence>
<proteinExistence type="predicted"/>
<dbReference type="Pfam" id="PF02668">
    <property type="entry name" value="TauD"/>
    <property type="match status" value="1"/>
</dbReference>
<accession>A0A833JE48</accession>
<gene>
    <name evidence="4" type="ORF">GCL57_09115</name>
</gene>
<dbReference type="PANTHER" id="PTHR10696">
    <property type="entry name" value="GAMMA-BUTYROBETAINE HYDROXYLASE-RELATED"/>
    <property type="match status" value="1"/>
</dbReference>
<keyword evidence="4" id="KW-0223">Dioxygenase</keyword>
<dbReference type="EMBL" id="WFLN01000007">
    <property type="protein sequence ID" value="KAB8029694.1"/>
    <property type="molecule type" value="Genomic_DNA"/>
</dbReference>
<comment type="caution">
    <text evidence="4">The sequence shown here is derived from an EMBL/GenBank/DDBJ whole genome shotgun (WGS) entry which is preliminary data.</text>
</comment>
<dbReference type="Gene3D" id="3.60.130.10">
    <property type="entry name" value="Clavaminate synthase-like"/>
    <property type="match status" value="1"/>
</dbReference>
<name>A0A833JE48_9BACT</name>
<evidence type="ECO:0000313" key="5">
    <source>
        <dbReference type="Proteomes" id="UP000442694"/>
    </source>
</evidence>
<dbReference type="SUPFAM" id="SSF51197">
    <property type="entry name" value="Clavaminate synthase-like"/>
    <property type="match status" value="1"/>
</dbReference>
<dbReference type="InterPro" id="IPR003819">
    <property type="entry name" value="TauD/TfdA-like"/>
</dbReference>
<dbReference type="Proteomes" id="UP000442694">
    <property type="component" value="Unassembled WGS sequence"/>
</dbReference>
<keyword evidence="2" id="KW-0560">Oxidoreductase</keyword>
<comment type="cofactor">
    <cofactor evidence="1">
        <name>Fe(2+)</name>
        <dbReference type="ChEBI" id="CHEBI:29033"/>
    </cofactor>
</comment>
<protein>
    <submittedName>
        <fullName evidence="4">Taurine catabolism dioxygenase TauD</fullName>
    </submittedName>
</protein>
<evidence type="ECO:0000259" key="3">
    <source>
        <dbReference type="Pfam" id="PF02668"/>
    </source>
</evidence>
<evidence type="ECO:0000256" key="1">
    <source>
        <dbReference type="ARBA" id="ARBA00001954"/>
    </source>
</evidence>
<dbReference type="GO" id="GO:0016706">
    <property type="term" value="F:2-oxoglutarate-dependent dioxygenase activity"/>
    <property type="evidence" value="ECO:0007669"/>
    <property type="project" value="UniProtKB-ARBA"/>
</dbReference>
<keyword evidence="5" id="KW-1185">Reference proteome</keyword>
<dbReference type="InterPro" id="IPR042098">
    <property type="entry name" value="TauD-like_sf"/>
</dbReference>
<dbReference type="PANTHER" id="PTHR10696:SF21">
    <property type="entry name" value="TAUD_TFDA-LIKE DOMAIN-CONTAINING PROTEIN"/>
    <property type="match status" value="1"/>
</dbReference>
<evidence type="ECO:0000256" key="2">
    <source>
        <dbReference type="ARBA" id="ARBA00023002"/>
    </source>
</evidence>
<dbReference type="RefSeq" id="WP_152213046.1">
    <property type="nucleotide sequence ID" value="NZ_WFLN01000007.1"/>
</dbReference>
<organism evidence="4 5">
    <name type="scientific">Fluviispira multicolorata</name>
    <dbReference type="NCBI Taxonomy" id="2654512"/>
    <lineage>
        <taxon>Bacteria</taxon>
        <taxon>Pseudomonadati</taxon>
        <taxon>Bdellovibrionota</taxon>
        <taxon>Oligoflexia</taxon>
        <taxon>Silvanigrellales</taxon>
        <taxon>Silvanigrellaceae</taxon>
        <taxon>Fluviispira</taxon>
    </lineage>
</organism>
<dbReference type="AlphaFoldDB" id="A0A833JE48"/>
<dbReference type="InterPro" id="IPR050411">
    <property type="entry name" value="AlphaKG_dependent_hydroxylases"/>
</dbReference>
<evidence type="ECO:0000313" key="4">
    <source>
        <dbReference type="EMBL" id="KAB8029694.1"/>
    </source>
</evidence>